<evidence type="ECO:0000313" key="20">
    <source>
        <dbReference type="Proteomes" id="UP001197093"/>
    </source>
</evidence>
<evidence type="ECO:0000256" key="11">
    <source>
        <dbReference type="ARBA" id="ARBA00023157"/>
    </source>
</evidence>
<dbReference type="Proteomes" id="UP001197093">
    <property type="component" value="Unassembled WGS sequence"/>
</dbReference>
<feature type="binding site" description="axial binding residue" evidence="16">
    <location>
        <position position="160"/>
    </location>
    <ligand>
        <name>heme</name>
        <dbReference type="ChEBI" id="CHEBI:30413"/>
    </ligand>
    <ligandPart>
        <name>Fe</name>
        <dbReference type="ChEBI" id="CHEBI:18248"/>
    </ligandPart>
</feature>
<dbReference type="InterPro" id="IPR001764">
    <property type="entry name" value="Glyco_hydro_3_N"/>
</dbReference>
<comment type="similarity">
    <text evidence="5">Belongs to the RBT5 family.</text>
</comment>
<keyword evidence="6" id="KW-0964">Secreted</keyword>
<evidence type="ECO:0000256" key="12">
    <source>
        <dbReference type="ARBA" id="ARBA00023180"/>
    </source>
</evidence>
<name>A0AAD4F3Q1_9PEZI</name>
<dbReference type="GO" id="GO:0005576">
    <property type="term" value="C:extracellular region"/>
    <property type="evidence" value="ECO:0007669"/>
    <property type="project" value="UniProtKB-SubCell"/>
</dbReference>
<evidence type="ECO:0000259" key="18">
    <source>
        <dbReference type="PROSITE" id="PS52012"/>
    </source>
</evidence>
<evidence type="ECO:0000256" key="1">
    <source>
        <dbReference type="ARBA" id="ARBA00004589"/>
    </source>
</evidence>
<comment type="caution">
    <text evidence="16">Lacks conserved residue(s) required for the propagation of feature annotation.</text>
</comment>
<comment type="caution">
    <text evidence="19">The sequence shown here is derived from an EMBL/GenBank/DDBJ whole genome shotgun (WGS) entry which is preliminary data.</text>
</comment>
<dbReference type="AlphaFoldDB" id="A0AAD4F3Q1"/>
<comment type="subcellular location">
    <subcellularLocation>
        <location evidence="1">Membrane</location>
        <topology evidence="1">Lipid-anchor</topology>
        <topology evidence="1">GPI-anchor</topology>
    </subcellularLocation>
    <subcellularLocation>
        <location evidence="2">Secreted</location>
    </subcellularLocation>
</comment>
<dbReference type="PANTHER" id="PTHR42721">
    <property type="entry name" value="SUGAR HYDROLASE-RELATED"/>
    <property type="match status" value="1"/>
</dbReference>
<dbReference type="EMBL" id="JAHCVI010000001">
    <property type="protein sequence ID" value="KAG7292858.1"/>
    <property type="molecule type" value="Genomic_DNA"/>
</dbReference>
<dbReference type="SUPFAM" id="SSF51445">
    <property type="entry name" value="(Trans)glycosidases"/>
    <property type="match status" value="1"/>
</dbReference>
<comment type="pathway">
    <text evidence="3">Glycan degradation; xylan degradation.</text>
</comment>
<keyword evidence="16" id="KW-0349">Heme</keyword>
<dbReference type="PROSITE" id="PS52012">
    <property type="entry name" value="CFEM"/>
    <property type="match status" value="1"/>
</dbReference>
<dbReference type="InterPro" id="IPR017853">
    <property type="entry name" value="GH"/>
</dbReference>
<comment type="similarity">
    <text evidence="4">Belongs to the glycosyl hydrolase 3 family.</text>
</comment>
<evidence type="ECO:0000256" key="4">
    <source>
        <dbReference type="ARBA" id="ARBA00005336"/>
    </source>
</evidence>
<dbReference type="PANTHER" id="PTHR42721:SF3">
    <property type="entry name" value="BETA-D-XYLOSIDASE 5-RELATED"/>
    <property type="match status" value="1"/>
</dbReference>
<keyword evidence="8" id="KW-0624">Polysaccharide degradation</keyword>
<keyword evidence="16" id="KW-0408">Iron</keyword>
<evidence type="ECO:0000256" key="6">
    <source>
        <dbReference type="ARBA" id="ARBA00022525"/>
    </source>
</evidence>
<reference evidence="19" key="1">
    <citation type="submission" date="2023-02" db="EMBL/GenBank/DDBJ databases">
        <authorList>
            <person name="Palmer J.M."/>
        </authorList>
    </citation>
    <scope>NUCLEOTIDE SEQUENCE</scope>
    <source>
        <strain evidence="19">FW57</strain>
    </source>
</reference>
<dbReference type="Gene3D" id="3.20.20.300">
    <property type="entry name" value="Glycoside hydrolase, family 3, N-terminal domain"/>
    <property type="match status" value="1"/>
</dbReference>
<evidence type="ECO:0000256" key="15">
    <source>
        <dbReference type="ARBA" id="ARBA00026107"/>
    </source>
</evidence>
<proteinExistence type="inferred from homology"/>
<feature type="domain" description="CFEM" evidence="18">
    <location>
        <begin position="105"/>
        <end position="232"/>
    </location>
</feature>
<protein>
    <recommendedName>
        <fullName evidence="15">xylan 1,4-beta-xylosidase</fullName>
        <ecNumber evidence="15">3.2.1.37</ecNumber>
    </recommendedName>
</protein>
<feature type="chain" id="PRO_5042225250" description="xylan 1,4-beta-xylosidase" evidence="17">
    <location>
        <begin position="21"/>
        <end position="564"/>
    </location>
</feature>
<keyword evidence="9 17" id="KW-0732">Signal</keyword>
<dbReference type="GO" id="GO:0031222">
    <property type="term" value="P:arabinan catabolic process"/>
    <property type="evidence" value="ECO:0007669"/>
    <property type="project" value="TreeGrafter"/>
</dbReference>
<accession>A0AAD4F3Q1</accession>
<dbReference type="GO" id="GO:0046556">
    <property type="term" value="F:alpha-L-arabinofuranosidase activity"/>
    <property type="evidence" value="ECO:0007669"/>
    <property type="project" value="TreeGrafter"/>
</dbReference>
<keyword evidence="10" id="KW-0378">Hydrolase</keyword>
<keyword evidence="16" id="KW-0479">Metal-binding</keyword>
<dbReference type="InterPro" id="IPR044993">
    <property type="entry name" value="BXL"/>
</dbReference>
<evidence type="ECO:0000256" key="10">
    <source>
        <dbReference type="ARBA" id="ARBA00022801"/>
    </source>
</evidence>
<dbReference type="GO" id="GO:0098552">
    <property type="term" value="C:side of membrane"/>
    <property type="evidence" value="ECO:0007669"/>
    <property type="project" value="UniProtKB-KW"/>
</dbReference>
<keyword evidence="8" id="KW-0858">Xylan degradation</keyword>
<evidence type="ECO:0000256" key="14">
    <source>
        <dbReference type="ARBA" id="ARBA00024574"/>
    </source>
</evidence>
<keyword evidence="13" id="KW-0449">Lipoprotein</keyword>
<dbReference type="InterPro" id="IPR008427">
    <property type="entry name" value="Extracellular_membr_CFEM_dom"/>
</dbReference>
<dbReference type="GO" id="GO:0009044">
    <property type="term" value="F:xylan 1,4-beta-xylosidase activity"/>
    <property type="evidence" value="ECO:0007669"/>
    <property type="project" value="UniProtKB-EC"/>
</dbReference>
<evidence type="ECO:0000313" key="19">
    <source>
        <dbReference type="EMBL" id="KAG7292858.1"/>
    </source>
</evidence>
<evidence type="ECO:0000256" key="13">
    <source>
        <dbReference type="ARBA" id="ARBA00023288"/>
    </source>
</evidence>
<sequence length="564" mass="60540">MSVAILLLVLASRALHVAHAAVPVSFSSYPAYLEQRDCAKLCLWHVSALDDLIAAIGCSPPWVNECFCLPELARSAADFLSDCVASRCTSPRTAQAVTSAVSAYNNYCSSNGFSIPTIASIQSYSAYVSQPNCVQRCLWNSAHLSSEDLMPAIGCDAPWDNSCLCNTTLVSTAGAFLSTCVASKCSTSVDAPQVISALSVYSAYCSAAGLPIPIVTVPAQTTGVISTPTPYASPPVEGAVDKGPGVTFNRTGGPFSSATSFANTITLAAAFDDDLVYKVANVISTEARAFANAGLGGLDYWTPNINPYKDPRWGRGHETPGEDPVRIRGYVKALLEGLEGKSSIRKVIATCKHYAAYDLERWQGVIRYGFNAVVSLQDLSEYYLPPFQQCARDSKVGSFMCSYNALNGTPACASTYLMDDILRKHWNWTEHNNYITSDCNAIQDFLPNWHNFTQTAAQAAAAAYKAGTDTVCEVPGYPPLTDVVGAYNETLLSEDVVDKALRRLYEGLIRAGYFDPPSASPYRSIGWSDVNTPEAQALALQSASDGLVLLKNDGTLPLNLKGRQ</sequence>
<dbReference type="GO" id="GO:0045493">
    <property type="term" value="P:xylan catabolic process"/>
    <property type="evidence" value="ECO:0007669"/>
    <property type="project" value="UniProtKB-KW"/>
</dbReference>
<feature type="signal peptide" evidence="17">
    <location>
        <begin position="1"/>
        <end position="20"/>
    </location>
</feature>
<evidence type="ECO:0000256" key="2">
    <source>
        <dbReference type="ARBA" id="ARBA00004613"/>
    </source>
</evidence>
<evidence type="ECO:0000256" key="16">
    <source>
        <dbReference type="PROSITE-ProRule" id="PRU01356"/>
    </source>
</evidence>
<organism evidence="19 20">
    <name type="scientific">Staphylotrichum longicolle</name>
    <dbReference type="NCBI Taxonomy" id="669026"/>
    <lineage>
        <taxon>Eukaryota</taxon>
        <taxon>Fungi</taxon>
        <taxon>Dikarya</taxon>
        <taxon>Ascomycota</taxon>
        <taxon>Pezizomycotina</taxon>
        <taxon>Sordariomycetes</taxon>
        <taxon>Sordariomycetidae</taxon>
        <taxon>Sordariales</taxon>
        <taxon>Chaetomiaceae</taxon>
        <taxon>Staphylotrichum</taxon>
    </lineage>
</organism>
<dbReference type="Pfam" id="PF00933">
    <property type="entry name" value="Glyco_hydro_3"/>
    <property type="match status" value="1"/>
</dbReference>
<evidence type="ECO:0000256" key="8">
    <source>
        <dbReference type="ARBA" id="ARBA00022651"/>
    </source>
</evidence>
<evidence type="ECO:0000256" key="9">
    <source>
        <dbReference type="ARBA" id="ARBA00022729"/>
    </source>
</evidence>
<evidence type="ECO:0000256" key="5">
    <source>
        <dbReference type="ARBA" id="ARBA00010031"/>
    </source>
</evidence>
<keyword evidence="7" id="KW-0336">GPI-anchor</keyword>
<evidence type="ECO:0000256" key="17">
    <source>
        <dbReference type="SAM" id="SignalP"/>
    </source>
</evidence>
<keyword evidence="8" id="KW-0119">Carbohydrate metabolism</keyword>
<keyword evidence="12" id="KW-0325">Glycoprotein</keyword>
<gene>
    <name evidence="19" type="ORF">NEMBOFW57_002903</name>
</gene>
<dbReference type="InterPro" id="IPR036962">
    <property type="entry name" value="Glyco_hydro_3_N_sf"/>
</dbReference>
<keyword evidence="20" id="KW-1185">Reference proteome</keyword>
<comment type="catalytic activity">
    <reaction evidence="14">
        <text>Hydrolysis of (1-&gt;4)-beta-D-xylans, to remove successive D-xylose residues from the non-reducing termini.</text>
        <dbReference type="EC" id="3.2.1.37"/>
    </reaction>
</comment>
<keyword evidence="11" id="KW-1015">Disulfide bond</keyword>
<dbReference type="GO" id="GO:0046872">
    <property type="term" value="F:metal ion binding"/>
    <property type="evidence" value="ECO:0007669"/>
    <property type="project" value="UniProtKB-UniRule"/>
</dbReference>
<evidence type="ECO:0000256" key="3">
    <source>
        <dbReference type="ARBA" id="ARBA00004851"/>
    </source>
</evidence>
<dbReference type="EC" id="3.2.1.37" evidence="15"/>
<keyword evidence="7" id="KW-0472">Membrane</keyword>
<evidence type="ECO:0000256" key="7">
    <source>
        <dbReference type="ARBA" id="ARBA00022622"/>
    </source>
</evidence>